<accession>A0A3E3E8R6</accession>
<organism evidence="1 2">
    <name type="scientific">Thomasclavelia ramosa</name>
    <dbReference type="NCBI Taxonomy" id="1547"/>
    <lineage>
        <taxon>Bacteria</taxon>
        <taxon>Bacillati</taxon>
        <taxon>Bacillota</taxon>
        <taxon>Erysipelotrichia</taxon>
        <taxon>Erysipelotrichales</taxon>
        <taxon>Coprobacillaceae</taxon>
        <taxon>Thomasclavelia</taxon>
    </lineage>
</organism>
<sequence>MILPDKYIPYHKSNIYYSDIILGVLSDMKKNRTIEQLWNTFKNKYKDISFVNFYNSVLLLVMLNLLEMNKDGELIEISKNGNN</sequence>
<evidence type="ECO:0000313" key="2">
    <source>
        <dbReference type="Proteomes" id="UP000261032"/>
    </source>
</evidence>
<name>A0A3E3E8R6_9FIRM</name>
<reference evidence="1 2" key="1">
    <citation type="submission" date="2018-08" db="EMBL/GenBank/DDBJ databases">
        <title>A genome reference for cultivated species of the human gut microbiota.</title>
        <authorList>
            <person name="Zou Y."/>
            <person name="Xue W."/>
            <person name="Luo G."/>
        </authorList>
    </citation>
    <scope>NUCLEOTIDE SEQUENCE [LARGE SCALE GENOMIC DNA]</scope>
    <source>
        <strain evidence="1 2">OM06-4</strain>
    </source>
</reference>
<proteinExistence type="predicted"/>
<protein>
    <submittedName>
        <fullName evidence="1">Uncharacterized protein</fullName>
    </submittedName>
</protein>
<comment type="caution">
    <text evidence="1">The sequence shown here is derived from an EMBL/GenBank/DDBJ whole genome shotgun (WGS) entry which is preliminary data.</text>
</comment>
<dbReference type="Proteomes" id="UP000261032">
    <property type="component" value="Unassembled WGS sequence"/>
</dbReference>
<dbReference type="RefSeq" id="WP_117582535.1">
    <property type="nucleotide sequence ID" value="NZ_QUSL01000043.1"/>
</dbReference>
<gene>
    <name evidence="1" type="ORF">DXB93_16995</name>
</gene>
<dbReference type="EMBL" id="QUSL01000043">
    <property type="protein sequence ID" value="RGD78816.1"/>
    <property type="molecule type" value="Genomic_DNA"/>
</dbReference>
<dbReference type="AlphaFoldDB" id="A0A3E3E8R6"/>
<evidence type="ECO:0000313" key="1">
    <source>
        <dbReference type="EMBL" id="RGD78816.1"/>
    </source>
</evidence>
<dbReference type="InterPro" id="IPR046897">
    <property type="entry name" value="ABC-3C_MC6"/>
</dbReference>
<dbReference type="Pfam" id="PF20293">
    <property type="entry name" value="MC6"/>
    <property type="match status" value="1"/>
</dbReference>